<dbReference type="STRING" id="1081109.A0A168E734"/>
<feature type="chain" id="PRO_5007896385" description="Lustrin A" evidence="2">
    <location>
        <begin position="18"/>
        <end position="427"/>
    </location>
</feature>
<evidence type="ECO:0008006" key="5">
    <source>
        <dbReference type="Google" id="ProtNLM"/>
    </source>
</evidence>
<comment type="caution">
    <text evidence="3">The sequence shown here is derived from an EMBL/GenBank/DDBJ whole genome shotgun (WGS) entry which is preliminary data.</text>
</comment>
<feature type="compositionally biased region" description="Low complexity" evidence="1">
    <location>
        <begin position="281"/>
        <end position="297"/>
    </location>
</feature>
<evidence type="ECO:0000256" key="2">
    <source>
        <dbReference type="SAM" id="SignalP"/>
    </source>
</evidence>
<keyword evidence="2" id="KW-0732">Signal</keyword>
<protein>
    <recommendedName>
        <fullName evidence="5">Lustrin A</fullName>
    </recommendedName>
</protein>
<accession>A0A168E734</accession>
<dbReference type="Proteomes" id="UP000078544">
    <property type="component" value="Unassembled WGS sequence"/>
</dbReference>
<keyword evidence="4" id="KW-1185">Reference proteome</keyword>
<proteinExistence type="predicted"/>
<feature type="region of interest" description="Disordered" evidence="1">
    <location>
        <begin position="113"/>
        <end position="138"/>
    </location>
</feature>
<dbReference type="OrthoDB" id="3923593at2759"/>
<feature type="region of interest" description="Disordered" evidence="1">
    <location>
        <begin position="403"/>
        <end position="427"/>
    </location>
</feature>
<evidence type="ECO:0000313" key="4">
    <source>
        <dbReference type="Proteomes" id="UP000078544"/>
    </source>
</evidence>
<evidence type="ECO:0000313" key="3">
    <source>
        <dbReference type="EMBL" id="KZZ98487.1"/>
    </source>
</evidence>
<dbReference type="AlphaFoldDB" id="A0A168E734"/>
<gene>
    <name evidence="3" type="ORF">AAL_03005</name>
</gene>
<dbReference type="EMBL" id="AZGY01000005">
    <property type="protein sequence ID" value="KZZ98487.1"/>
    <property type="molecule type" value="Genomic_DNA"/>
</dbReference>
<reference evidence="3 4" key="1">
    <citation type="journal article" date="2016" name="Genome Biol. Evol.">
        <title>Divergent and convergent evolution of fungal pathogenicity.</title>
        <authorList>
            <person name="Shang Y."/>
            <person name="Xiao G."/>
            <person name="Zheng P."/>
            <person name="Cen K."/>
            <person name="Zhan S."/>
            <person name="Wang C."/>
        </authorList>
    </citation>
    <scope>NUCLEOTIDE SEQUENCE [LARGE SCALE GENOMIC DNA]</scope>
    <source>
        <strain evidence="3 4">RCEF 2490</strain>
    </source>
</reference>
<sequence length="427" mass="43746">MKSSVAAIGMLAAVASAYYPARHPHFPRNNGTENMTTLTIKTTKVHTITSCAPTVTKCPAQQTAIASLPDNQKLTKVVTDEVVLTTVVCPVSSASKVASSVLNKASTGGIVGSTVTPTPTAPTRVPLTTAPPRGNGTEQLTTVTVKKTKTHTVTSCAPTVTNCPAKPSDIARLPPSERVTKVVTDEVVLTTVVCPVESASKVVSSIKADASATPVETKVTPVVTDKIVTFTQGTGSSASLVTSTIRTTIFKTITVPCSSCAKGGPGNGASPTPGGAPVNGDVPADDITTTTTATTRIVRTKTVVKPKPTSGGDKSTPGNQDADKSTPGAEGPDSQDGECVASTVTVTVAKETVTVPASTVYVTMAPTGAAKPPVNNNVQKPKDDDDEDCEDKTTTLRTTVTVVPFPSGNSTRTSGVARPTGFARLRY</sequence>
<evidence type="ECO:0000256" key="1">
    <source>
        <dbReference type="SAM" id="MobiDB-lite"/>
    </source>
</evidence>
<name>A0A168E734_9HYPO</name>
<feature type="compositionally biased region" description="Low complexity" evidence="1">
    <location>
        <begin position="114"/>
        <end position="133"/>
    </location>
</feature>
<organism evidence="3 4">
    <name type="scientific">Moelleriella libera RCEF 2490</name>
    <dbReference type="NCBI Taxonomy" id="1081109"/>
    <lineage>
        <taxon>Eukaryota</taxon>
        <taxon>Fungi</taxon>
        <taxon>Dikarya</taxon>
        <taxon>Ascomycota</taxon>
        <taxon>Pezizomycotina</taxon>
        <taxon>Sordariomycetes</taxon>
        <taxon>Hypocreomycetidae</taxon>
        <taxon>Hypocreales</taxon>
        <taxon>Clavicipitaceae</taxon>
        <taxon>Moelleriella</taxon>
    </lineage>
</organism>
<feature type="signal peptide" evidence="2">
    <location>
        <begin position="1"/>
        <end position="17"/>
    </location>
</feature>
<feature type="region of interest" description="Disordered" evidence="1">
    <location>
        <begin position="264"/>
        <end position="338"/>
    </location>
</feature>